<name>A0A6A4HS80_9AGAR</name>
<gene>
    <name evidence="1" type="ORF">BT96DRAFT_569113</name>
</gene>
<dbReference type="AlphaFoldDB" id="A0A6A4HS80"/>
<accession>A0A6A4HS80</accession>
<dbReference type="SUPFAM" id="SSF53474">
    <property type="entry name" value="alpha/beta-Hydrolases"/>
    <property type="match status" value="1"/>
</dbReference>
<dbReference type="Gene3D" id="3.40.50.1820">
    <property type="entry name" value="alpha/beta hydrolase"/>
    <property type="match status" value="1"/>
</dbReference>
<keyword evidence="2" id="KW-1185">Reference proteome</keyword>
<dbReference type="InterPro" id="IPR029058">
    <property type="entry name" value="AB_hydrolase_fold"/>
</dbReference>
<sequence length="335" mass="37654">MPIFTLNNGIEFFYNDSGIPSTSAYTTYFVVHGHTFHSGVFRRLLPVAHKNSHRMITVNRREYPGSTPYTQAELDVFAQGSNDERLNLLLNQGTNLAFLLDGLIQSLSLPPDIVIVGWSLGNLFTLSLLASITSLPQTVRNRLALSVHKTIMWDITAHCIGMHILPMYIPLFDLDIPLEARSLAFLKWIGYYFMHGDSSKHDVAQLDQGYCNVLNRRSTFDETAPEEVAEITDFNPGPRCDNRLLDPGAFLEVERIIANKALFDASTRSAWSGMDVWNFVGDASIPTAQVATWSLEDQPTIYIAAIKGANHFQMWDDPEGCMMDLHKLQSQERPS</sequence>
<dbReference type="EMBL" id="ML769439">
    <property type="protein sequence ID" value="KAE9402012.1"/>
    <property type="molecule type" value="Genomic_DNA"/>
</dbReference>
<reference evidence="1" key="1">
    <citation type="journal article" date="2019" name="Environ. Microbiol.">
        <title>Fungal ecological strategies reflected in gene transcription - a case study of two litter decomposers.</title>
        <authorList>
            <person name="Barbi F."/>
            <person name="Kohler A."/>
            <person name="Barry K."/>
            <person name="Baskaran P."/>
            <person name="Daum C."/>
            <person name="Fauchery L."/>
            <person name="Ihrmark K."/>
            <person name="Kuo A."/>
            <person name="LaButti K."/>
            <person name="Lipzen A."/>
            <person name="Morin E."/>
            <person name="Grigoriev I.V."/>
            <person name="Henrissat B."/>
            <person name="Lindahl B."/>
            <person name="Martin F."/>
        </authorList>
    </citation>
    <scope>NUCLEOTIDE SEQUENCE</scope>
    <source>
        <strain evidence="1">JB14</strain>
    </source>
</reference>
<evidence type="ECO:0000313" key="2">
    <source>
        <dbReference type="Proteomes" id="UP000799118"/>
    </source>
</evidence>
<protein>
    <submittedName>
        <fullName evidence="1">Uncharacterized protein</fullName>
    </submittedName>
</protein>
<organism evidence="1 2">
    <name type="scientific">Gymnopus androsaceus JB14</name>
    <dbReference type="NCBI Taxonomy" id="1447944"/>
    <lineage>
        <taxon>Eukaryota</taxon>
        <taxon>Fungi</taxon>
        <taxon>Dikarya</taxon>
        <taxon>Basidiomycota</taxon>
        <taxon>Agaricomycotina</taxon>
        <taxon>Agaricomycetes</taxon>
        <taxon>Agaricomycetidae</taxon>
        <taxon>Agaricales</taxon>
        <taxon>Marasmiineae</taxon>
        <taxon>Omphalotaceae</taxon>
        <taxon>Gymnopus</taxon>
    </lineage>
</organism>
<evidence type="ECO:0000313" key="1">
    <source>
        <dbReference type="EMBL" id="KAE9402012.1"/>
    </source>
</evidence>
<proteinExistence type="predicted"/>
<dbReference type="OrthoDB" id="3466517at2759"/>
<dbReference type="Proteomes" id="UP000799118">
    <property type="component" value="Unassembled WGS sequence"/>
</dbReference>